<feature type="domain" description="Calcineurin-like phosphoesterase" evidence="7">
    <location>
        <begin position="7"/>
        <end position="90"/>
    </location>
</feature>
<keyword evidence="2" id="KW-0997">Cell inner membrane</keyword>
<accession>A0A939DUI6</accession>
<dbReference type="RefSeq" id="WP_206576110.1">
    <property type="nucleotide sequence ID" value="NZ_JAFKCV010000415.1"/>
</dbReference>
<gene>
    <name evidence="8" type="ORF">J0A66_23130</name>
</gene>
<reference evidence="8" key="1">
    <citation type="submission" date="2021-03" db="EMBL/GenBank/DDBJ databases">
        <title>novel species isolated from a fishpond in China.</title>
        <authorList>
            <person name="Lu H."/>
            <person name="Cai Z."/>
        </authorList>
    </citation>
    <scope>NUCLEOTIDE SEQUENCE</scope>
    <source>
        <strain evidence="8">JCM 30855</strain>
    </source>
</reference>
<dbReference type="Proteomes" id="UP000664654">
    <property type="component" value="Unassembled WGS sequence"/>
</dbReference>
<evidence type="ECO:0000259" key="7">
    <source>
        <dbReference type="Pfam" id="PF00149"/>
    </source>
</evidence>
<evidence type="ECO:0000256" key="5">
    <source>
        <dbReference type="ARBA" id="ARBA00023136"/>
    </source>
</evidence>
<dbReference type="GO" id="GO:0046872">
    <property type="term" value="F:metal ion binding"/>
    <property type="evidence" value="ECO:0007669"/>
    <property type="project" value="UniProtKB-KW"/>
</dbReference>
<evidence type="ECO:0000313" key="9">
    <source>
        <dbReference type="Proteomes" id="UP000664654"/>
    </source>
</evidence>
<dbReference type="EC" id="3.6.1.54" evidence="8"/>
<comment type="caution">
    <text evidence="8">The sequence shown here is derived from an EMBL/GenBank/DDBJ whole genome shotgun (WGS) entry which is preliminary data.</text>
</comment>
<dbReference type="GO" id="GO:0009245">
    <property type="term" value="P:lipid A biosynthetic process"/>
    <property type="evidence" value="ECO:0007669"/>
    <property type="project" value="TreeGrafter"/>
</dbReference>
<proteinExistence type="predicted"/>
<organism evidence="8 9">
    <name type="scientific">Bowmanella dokdonensis</name>
    <dbReference type="NCBI Taxonomy" id="751969"/>
    <lineage>
        <taxon>Bacteria</taxon>
        <taxon>Pseudomonadati</taxon>
        <taxon>Pseudomonadota</taxon>
        <taxon>Gammaproteobacteria</taxon>
        <taxon>Alteromonadales</taxon>
        <taxon>Alteromonadaceae</taxon>
        <taxon>Bowmanella</taxon>
    </lineage>
</organism>
<evidence type="ECO:0000256" key="6">
    <source>
        <dbReference type="ARBA" id="ARBA00023211"/>
    </source>
</evidence>
<keyword evidence="1" id="KW-1003">Cell membrane</keyword>
<dbReference type="EMBL" id="JAFKCV010000415">
    <property type="protein sequence ID" value="MBN7828131.1"/>
    <property type="molecule type" value="Genomic_DNA"/>
</dbReference>
<keyword evidence="3" id="KW-0479">Metal-binding</keyword>
<evidence type="ECO:0000256" key="3">
    <source>
        <dbReference type="ARBA" id="ARBA00022723"/>
    </source>
</evidence>
<dbReference type="PANTHER" id="PTHR34990:SF1">
    <property type="entry name" value="UDP-2,3-DIACYLGLUCOSAMINE HYDROLASE"/>
    <property type="match status" value="1"/>
</dbReference>
<evidence type="ECO:0000256" key="2">
    <source>
        <dbReference type="ARBA" id="ARBA00022519"/>
    </source>
</evidence>
<dbReference type="CDD" id="cd07398">
    <property type="entry name" value="MPP_YbbF-LpxH"/>
    <property type="match status" value="1"/>
</dbReference>
<dbReference type="Pfam" id="PF00149">
    <property type="entry name" value="Metallophos"/>
    <property type="match status" value="1"/>
</dbReference>
<keyword evidence="5" id="KW-0472">Membrane</keyword>
<feature type="non-terminal residue" evidence="8">
    <location>
        <position position="94"/>
    </location>
</feature>
<keyword evidence="6" id="KW-0464">Manganese</keyword>
<dbReference type="NCBIfam" id="NF003743">
    <property type="entry name" value="PRK05340.1"/>
    <property type="match status" value="1"/>
</dbReference>
<evidence type="ECO:0000313" key="8">
    <source>
        <dbReference type="EMBL" id="MBN7828131.1"/>
    </source>
</evidence>
<dbReference type="GO" id="GO:0008758">
    <property type="term" value="F:UDP-2,3-diacylglucosamine hydrolase activity"/>
    <property type="evidence" value="ECO:0007669"/>
    <property type="project" value="TreeGrafter"/>
</dbReference>
<dbReference type="InterPro" id="IPR043461">
    <property type="entry name" value="LpxH-like"/>
</dbReference>
<keyword evidence="9" id="KW-1185">Reference proteome</keyword>
<dbReference type="InterPro" id="IPR004843">
    <property type="entry name" value="Calcineurin-like_PHP"/>
</dbReference>
<dbReference type="PANTHER" id="PTHR34990">
    <property type="entry name" value="UDP-2,3-DIACYLGLUCOSAMINE HYDROLASE-RELATED"/>
    <property type="match status" value="1"/>
</dbReference>
<dbReference type="GO" id="GO:0016020">
    <property type="term" value="C:membrane"/>
    <property type="evidence" value="ECO:0007669"/>
    <property type="project" value="GOC"/>
</dbReference>
<evidence type="ECO:0000256" key="1">
    <source>
        <dbReference type="ARBA" id="ARBA00022475"/>
    </source>
</evidence>
<feature type="non-terminal residue" evidence="8">
    <location>
        <position position="1"/>
    </location>
</feature>
<dbReference type="AlphaFoldDB" id="A0A939DUI6"/>
<name>A0A939DUI6_9ALTE</name>
<dbReference type="InterPro" id="IPR029052">
    <property type="entry name" value="Metallo-depent_PP-like"/>
</dbReference>
<dbReference type="Gene3D" id="3.60.21.10">
    <property type="match status" value="1"/>
</dbReference>
<evidence type="ECO:0000256" key="4">
    <source>
        <dbReference type="ARBA" id="ARBA00022801"/>
    </source>
</evidence>
<keyword evidence="4 8" id="KW-0378">Hydrolase</keyword>
<protein>
    <submittedName>
        <fullName evidence="8">UDP-2,3-diacylglucosamine diphosphatase</fullName>
        <ecNumber evidence="8">3.6.1.54</ecNumber>
    </submittedName>
</protein>
<sequence length="94" mass="10678">RQQATKAQALYVLGDLFEAWIGDDDQSPFNQEVKQTFRQLVDSGVPVFFIHGNRDFLIGRRFARETGITLLPEQQVIELNGEKVLIMHGDSLCT</sequence>
<dbReference type="SUPFAM" id="SSF56300">
    <property type="entry name" value="Metallo-dependent phosphatases"/>
    <property type="match status" value="1"/>
</dbReference>